<evidence type="ECO:0000256" key="9">
    <source>
        <dbReference type="ARBA" id="ARBA00023125"/>
    </source>
</evidence>
<evidence type="ECO:0000313" key="15">
    <source>
        <dbReference type="EMBL" id="PMP71889.1"/>
    </source>
</evidence>
<feature type="region of interest" description="Lon-protease-like" evidence="11">
    <location>
        <begin position="346"/>
        <end position="442"/>
    </location>
</feature>
<comment type="function">
    <text evidence="11">Plays a role in repairing double-strand DNA breaks, probably involving stabilizing or processing branched DNA or blocked replication forks.</text>
</comment>
<dbReference type="Pfam" id="PF06745">
    <property type="entry name" value="ATPase"/>
    <property type="match status" value="1"/>
</dbReference>
<protein>
    <recommendedName>
        <fullName evidence="11 12">DNA repair protein RadA</fullName>
    </recommendedName>
</protein>
<keyword evidence="1 11" id="KW-0479">Metal-binding</keyword>
<dbReference type="InterPro" id="IPR004504">
    <property type="entry name" value="DNA_repair_RadA"/>
</dbReference>
<dbReference type="PROSITE" id="PS50162">
    <property type="entry name" value="RECA_2"/>
    <property type="match status" value="1"/>
</dbReference>
<evidence type="ECO:0000256" key="13">
    <source>
        <dbReference type="RuleBase" id="RU003555"/>
    </source>
</evidence>
<feature type="short sequence motif" description="RadA KNRFG motif" evidence="11">
    <location>
        <begin position="250"/>
        <end position="254"/>
    </location>
</feature>
<dbReference type="PANTHER" id="PTHR32472:SF10">
    <property type="entry name" value="DNA REPAIR PROTEIN RADA-LIKE PROTEIN"/>
    <property type="match status" value="1"/>
</dbReference>
<comment type="caution">
    <text evidence="15">The sequence shown here is derived from an EMBL/GenBank/DDBJ whole genome shotgun (WGS) entry which is preliminary data.</text>
</comment>
<keyword evidence="3 11" id="KW-0227">DNA damage</keyword>
<evidence type="ECO:0000256" key="7">
    <source>
        <dbReference type="ARBA" id="ARBA00022840"/>
    </source>
</evidence>
<keyword evidence="2 11" id="KW-0547">Nucleotide-binding</keyword>
<dbReference type="Gene3D" id="3.40.50.300">
    <property type="entry name" value="P-loop containing nucleotide triphosphate hydrolases"/>
    <property type="match status" value="1"/>
</dbReference>
<evidence type="ECO:0000256" key="1">
    <source>
        <dbReference type="ARBA" id="ARBA00022723"/>
    </source>
</evidence>
<organism evidence="15 16">
    <name type="scientific">Calditerrivibrio nitroreducens</name>
    <dbReference type="NCBI Taxonomy" id="477976"/>
    <lineage>
        <taxon>Bacteria</taxon>
        <taxon>Pseudomonadati</taxon>
        <taxon>Deferribacterota</taxon>
        <taxon>Deferribacteres</taxon>
        <taxon>Deferribacterales</taxon>
        <taxon>Calditerrivibrionaceae</taxon>
    </lineage>
</organism>
<dbReference type="GO" id="GO:0003684">
    <property type="term" value="F:damaged DNA binding"/>
    <property type="evidence" value="ECO:0007669"/>
    <property type="project" value="InterPro"/>
</dbReference>
<dbReference type="GO" id="GO:0016787">
    <property type="term" value="F:hydrolase activity"/>
    <property type="evidence" value="ECO:0007669"/>
    <property type="project" value="UniProtKB-KW"/>
</dbReference>
<dbReference type="SUPFAM" id="SSF52540">
    <property type="entry name" value="P-loop containing nucleoside triphosphate hydrolases"/>
    <property type="match status" value="1"/>
</dbReference>
<dbReference type="Pfam" id="PF13541">
    <property type="entry name" value="ChlI"/>
    <property type="match status" value="1"/>
</dbReference>
<keyword evidence="6 13" id="KW-0862">Zinc</keyword>
<dbReference type="Pfam" id="PF18073">
    <property type="entry name" value="Zn_ribbon_LapB"/>
    <property type="match status" value="1"/>
</dbReference>
<dbReference type="PRINTS" id="PR01874">
    <property type="entry name" value="DNAREPAIRADA"/>
</dbReference>
<dbReference type="InterPro" id="IPR041166">
    <property type="entry name" value="Rubredoxin_2"/>
</dbReference>
<evidence type="ECO:0000259" key="14">
    <source>
        <dbReference type="PROSITE" id="PS50162"/>
    </source>
</evidence>
<dbReference type="SMART" id="SM00382">
    <property type="entry name" value="AAA"/>
    <property type="match status" value="1"/>
</dbReference>
<evidence type="ECO:0000256" key="6">
    <source>
        <dbReference type="ARBA" id="ARBA00022833"/>
    </source>
</evidence>
<dbReference type="GO" id="GO:0140664">
    <property type="term" value="F:ATP-dependent DNA damage sensor activity"/>
    <property type="evidence" value="ECO:0007669"/>
    <property type="project" value="InterPro"/>
</dbReference>
<dbReference type="GO" id="GO:0005524">
    <property type="term" value="F:ATP binding"/>
    <property type="evidence" value="ECO:0007669"/>
    <property type="project" value="UniProtKB-UniRule"/>
</dbReference>
<evidence type="ECO:0000256" key="8">
    <source>
        <dbReference type="ARBA" id="ARBA00023016"/>
    </source>
</evidence>
<dbReference type="InterPro" id="IPR020588">
    <property type="entry name" value="RecA_ATP-bd"/>
</dbReference>
<dbReference type="GO" id="GO:0005829">
    <property type="term" value="C:cytosol"/>
    <property type="evidence" value="ECO:0007669"/>
    <property type="project" value="TreeGrafter"/>
</dbReference>
<keyword evidence="5" id="KW-0378">Hydrolase</keyword>
<dbReference type="GO" id="GO:0008270">
    <property type="term" value="F:zinc ion binding"/>
    <property type="evidence" value="ECO:0007669"/>
    <property type="project" value="UniProtKB-KW"/>
</dbReference>
<evidence type="ECO:0000256" key="11">
    <source>
        <dbReference type="HAMAP-Rule" id="MF_01498"/>
    </source>
</evidence>
<evidence type="ECO:0000256" key="12">
    <source>
        <dbReference type="NCBIfam" id="TIGR00416"/>
    </source>
</evidence>
<reference evidence="15 16" key="1">
    <citation type="submission" date="2018-01" db="EMBL/GenBank/DDBJ databases">
        <title>Metagenomic assembled genomes from two thermal pools in the Uzon Caldera, Kamchatka, Russia.</title>
        <authorList>
            <person name="Wilkins L."/>
            <person name="Ettinger C."/>
        </authorList>
    </citation>
    <scope>NUCLEOTIDE SEQUENCE [LARGE SCALE GENOMIC DNA]</scope>
    <source>
        <strain evidence="15">ZAV-05</strain>
    </source>
</reference>
<evidence type="ECO:0000313" key="16">
    <source>
        <dbReference type="Proteomes" id="UP000242881"/>
    </source>
</evidence>
<comment type="domain">
    <text evidence="11">The middle region has homology to RecA with ATPase motifs including the RadA KNRFG motif, while the C-terminus is homologous to Lon protease.</text>
</comment>
<name>A0A2J6WNR4_9BACT</name>
<dbReference type="EMBL" id="PNIN01000033">
    <property type="protein sequence ID" value="PMP71889.1"/>
    <property type="molecule type" value="Genomic_DNA"/>
</dbReference>
<proteinExistence type="inferred from homology"/>
<comment type="similarity">
    <text evidence="11 13">Belongs to the RecA family. RadA subfamily.</text>
</comment>
<dbReference type="NCBIfam" id="TIGR00416">
    <property type="entry name" value="sms"/>
    <property type="match status" value="1"/>
</dbReference>
<evidence type="ECO:0000256" key="4">
    <source>
        <dbReference type="ARBA" id="ARBA00022771"/>
    </source>
</evidence>
<dbReference type="RefSeq" id="WP_424605613.1">
    <property type="nucleotide sequence ID" value="NZ_JBNAVA010000005.1"/>
</dbReference>
<keyword evidence="4 13" id="KW-0863">Zinc-finger</keyword>
<feature type="binding site" evidence="11">
    <location>
        <begin position="93"/>
        <end position="100"/>
    </location>
    <ligand>
        <name>ATP</name>
        <dbReference type="ChEBI" id="CHEBI:30616"/>
    </ligand>
</feature>
<dbReference type="InterPro" id="IPR003593">
    <property type="entry name" value="AAA+_ATPase"/>
</dbReference>
<dbReference type="Proteomes" id="UP000242881">
    <property type="component" value="Unassembled WGS sequence"/>
</dbReference>
<sequence length="442" mass="48785">MAKIKSHFVCNQCGAISPKWVGKCPECGSWNSFTEEIIDTKETKNQSTPKNIPIKKLSSISGIEADRFITGIKEFDQVLGGGIVKGSVILIGGEPGIGKSTIILQISAILTNKRKKVIYFSGEESYSQIKIRADRLGIGNIELDIVSTNSFENIQEILKSNFYDYAIIDSIQTFYSEEISSAAGTVSQIKHITHNLVEIAKTIGTTIFIIGQVTKEGSIAGPKVLEHLVDTVLYFEGDYNRGIRILRSVKNRFGPTNEVGFFEMSDKGLKEISYKELLISNSNYSGRALTSVMEGTRFFLVEVESLVTPTFFNFSKRIANGFDLNRLNMIAAILEKRGGLNIANHDIYLSIAGGLKINEPAADLAISASLISAFKNTPLPESSIFIGEVSLTGEVRQVSNLKNRINEALKLNIKNIFAPGKIEEKDLNFYSINNIIDLIKYL</sequence>
<dbReference type="InterPro" id="IPR020568">
    <property type="entry name" value="Ribosomal_Su5_D2-typ_SF"/>
</dbReference>
<keyword evidence="7 11" id="KW-0067">ATP-binding</keyword>
<keyword evidence="10 11" id="KW-0234">DNA repair</keyword>
<evidence type="ECO:0000256" key="3">
    <source>
        <dbReference type="ARBA" id="ARBA00022763"/>
    </source>
</evidence>
<dbReference type="InterPro" id="IPR027417">
    <property type="entry name" value="P-loop_NTPase"/>
</dbReference>
<gene>
    <name evidence="11" type="primary">radA</name>
    <name evidence="15" type="ORF">C0187_03020</name>
</gene>
<keyword evidence="8 11" id="KW-0346">Stress response</keyword>
<dbReference type="AlphaFoldDB" id="A0A2J6WNR4"/>
<comment type="function">
    <text evidence="13">DNA-dependent ATPase involved in processing of recombination intermediates, plays a role in repairing DNA breaks. Stimulates the branch migration of RecA-mediated strand transfer reactions, allowing the 3' invading strand to extend heteroduplex DNA faster. Binds ssDNA in the presence of ADP but not other nucleotides, has ATPase activity that is stimulated by ssDNA and various branched DNA structures, but inhibited by SSB. Does not have RecA's homology-searching function.</text>
</comment>
<dbReference type="InterPro" id="IPR014721">
    <property type="entry name" value="Ribsml_uS5_D2-typ_fold_subgr"/>
</dbReference>
<evidence type="ECO:0000256" key="2">
    <source>
        <dbReference type="ARBA" id="ARBA00022741"/>
    </source>
</evidence>
<dbReference type="SUPFAM" id="SSF54211">
    <property type="entry name" value="Ribosomal protein S5 domain 2-like"/>
    <property type="match status" value="1"/>
</dbReference>
<evidence type="ECO:0000256" key="5">
    <source>
        <dbReference type="ARBA" id="ARBA00022801"/>
    </source>
</evidence>
<dbReference type="InterPro" id="IPR014774">
    <property type="entry name" value="KaiC-like_dom"/>
</dbReference>
<dbReference type="PANTHER" id="PTHR32472">
    <property type="entry name" value="DNA REPAIR PROTEIN RADA"/>
    <property type="match status" value="1"/>
</dbReference>
<dbReference type="FunFam" id="3.40.50.300:FF:000050">
    <property type="entry name" value="DNA repair protein RadA"/>
    <property type="match status" value="1"/>
</dbReference>
<accession>A0A2J6WNR4</accession>
<feature type="domain" description="RecA family profile 1" evidence="14">
    <location>
        <begin position="64"/>
        <end position="213"/>
    </location>
</feature>
<keyword evidence="9 11" id="KW-0238">DNA-binding</keyword>
<evidence type="ECO:0000256" key="10">
    <source>
        <dbReference type="ARBA" id="ARBA00023204"/>
    </source>
</evidence>
<dbReference type="GO" id="GO:0000725">
    <property type="term" value="P:recombinational repair"/>
    <property type="evidence" value="ECO:0007669"/>
    <property type="project" value="UniProtKB-UniRule"/>
</dbReference>
<dbReference type="Gene3D" id="3.30.230.10">
    <property type="match status" value="1"/>
</dbReference>
<dbReference type="HAMAP" id="MF_01498">
    <property type="entry name" value="RadA_bact"/>
    <property type="match status" value="1"/>
</dbReference>
<dbReference type="CDD" id="cd01121">
    <property type="entry name" value="RadA_SMS_N"/>
    <property type="match status" value="1"/>
</dbReference>